<sequence length="157" mass="16634">MQPPAQHTSAPAADTLQAWSVAHIRAIFEAQSADACRAAVHATFAHDAAVQLNGAALGGAQLERAVLALLEAGGYALRVQWRDVLGVPRDEAHRDGVVGGCYVIYNVRKPGQAALFARHKFVNAVIRSGADEGDGDSRRIVQLSVASVDKPMAESRL</sequence>
<dbReference type="OrthoDB" id="2845803at2759"/>
<name>A0A9P3L922_9APHY</name>
<keyword evidence="2" id="KW-1185">Reference proteome</keyword>
<gene>
    <name evidence="1" type="ORF">PsYK624_016520</name>
</gene>
<dbReference type="Proteomes" id="UP000703269">
    <property type="component" value="Unassembled WGS sequence"/>
</dbReference>
<comment type="caution">
    <text evidence="1">The sequence shown here is derived from an EMBL/GenBank/DDBJ whole genome shotgun (WGS) entry which is preliminary data.</text>
</comment>
<accession>A0A9P3L922</accession>
<evidence type="ECO:0008006" key="3">
    <source>
        <dbReference type="Google" id="ProtNLM"/>
    </source>
</evidence>
<protein>
    <recommendedName>
        <fullName evidence="3">SnoaL-like domain-containing protein</fullName>
    </recommendedName>
</protein>
<dbReference type="EMBL" id="BPQB01000002">
    <property type="protein sequence ID" value="GJE85573.1"/>
    <property type="molecule type" value="Genomic_DNA"/>
</dbReference>
<organism evidence="1 2">
    <name type="scientific">Phanerochaete sordida</name>
    <dbReference type="NCBI Taxonomy" id="48140"/>
    <lineage>
        <taxon>Eukaryota</taxon>
        <taxon>Fungi</taxon>
        <taxon>Dikarya</taxon>
        <taxon>Basidiomycota</taxon>
        <taxon>Agaricomycotina</taxon>
        <taxon>Agaricomycetes</taxon>
        <taxon>Polyporales</taxon>
        <taxon>Phanerochaetaceae</taxon>
        <taxon>Phanerochaete</taxon>
    </lineage>
</organism>
<evidence type="ECO:0000313" key="2">
    <source>
        <dbReference type="Proteomes" id="UP000703269"/>
    </source>
</evidence>
<dbReference type="AlphaFoldDB" id="A0A9P3L922"/>
<reference evidence="1 2" key="1">
    <citation type="submission" date="2021-08" db="EMBL/GenBank/DDBJ databases">
        <title>Draft Genome Sequence of Phanerochaete sordida strain YK-624.</title>
        <authorList>
            <person name="Mori T."/>
            <person name="Dohra H."/>
            <person name="Suzuki T."/>
            <person name="Kawagishi H."/>
            <person name="Hirai H."/>
        </authorList>
    </citation>
    <scope>NUCLEOTIDE SEQUENCE [LARGE SCALE GENOMIC DNA]</scope>
    <source>
        <strain evidence="1 2">YK-624</strain>
    </source>
</reference>
<evidence type="ECO:0000313" key="1">
    <source>
        <dbReference type="EMBL" id="GJE85573.1"/>
    </source>
</evidence>
<proteinExistence type="predicted"/>